<evidence type="ECO:0000313" key="1">
    <source>
        <dbReference type="EMBL" id="QGA11052.1"/>
    </source>
</evidence>
<proteinExistence type="predicted"/>
<dbReference type="Proteomes" id="UP000327478">
    <property type="component" value="Chromosome"/>
</dbReference>
<accession>A0ABX6CZV4</accession>
<dbReference type="Pfam" id="PF25688">
    <property type="entry name" value="P22_gp7"/>
    <property type="match status" value="1"/>
</dbReference>
<protein>
    <recommendedName>
        <fullName evidence="3">DNA transfer protein</fullName>
    </recommendedName>
</protein>
<name>A0ABX6CZV4_9GAMM</name>
<organism evidence="1 2">
    <name type="scientific">Acinetobacter wanghuae</name>
    <dbReference type="NCBI Taxonomy" id="2662362"/>
    <lineage>
        <taxon>Bacteria</taxon>
        <taxon>Pseudomonadati</taxon>
        <taxon>Pseudomonadota</taxon>
        <taxon>Gammaproteobacteria</taxon>
        <taxon>Moraxellales</taxon>
        <taxon>Moraxellaceae</taxon>
        <taxon>Acinetobacter</taxon>
    </lineage>
</organism>
<gene>
    <name evidence="1" type="ORF">GFH30_06460</name>
</gene>
<evidence type="ECO:0008006" key="3">
    <source>
        <dbReference type="Google" id="ProtNLM"/>
    </source>
</evidence>
<evidence type="ECO:0000313" key="2">
    <source>
        <dbReference type="Proteomes" id="UP000327478"/>
    </source>
</evidence>
<dbReference type="EMBL" id="CP045650">
    <property type="protein sequence ID" value="QGA11052.1"/>
    <property type="molecule type" value="Genomic_DNA"/>
</dbReference>
<reference evidence="1 2" key="1">
    <citation type="submission" date="2019-10" db="EMBL/GenBank/DDBJ databases">
        <authorList>
            <person name="Dong K."/>
        </authorList>
    </citation>
    <scope>NUCLEOTIDE SEQUENCE [LARGE SCALE GENOMIC DNA]</scope>
    <source>
        <strain evidence="2">dk386</strain>
    </source>
</reference>
<dbReference type="InterPro" id="IPR057916">
    <property type="entry name" value="P22_gp7"/>
</dbReference>
<sequence>MPVAAAVVGSAVVGGVMSSRAQKKAANSAANAQIESSEMGVEEQRRQFDAVQKLLKPYADAGLSGLSGQQDLMGINGVAKQQAAIGNINNSAEMQTYLQQGENAILQNASATGGLRGGNTQAALAQFRPQLLNQLINQRYQNLAGMTSLGQNAAAGTGNAGMQAASNISNLYQQSGAAQAGAALASGQASANMWNGLTGAIGQVGGMKMMGMF</sequence>
<keyword evidence="2" id="KW-1185">Reference proteome</keyword>